<dbReference type="OrthoDB" id="6754759at2759"/>
<accession>A0A834I7M9</accession>
<gene>
    <name evidence="2" type="ORF">GWI33_013664</name>
</gene>
<evidence type="ECO:0000256" key="1">
    <source>
        <dbReference type="SAM" id="SignalP"/>
    </source>
</evidence>
<reference evidence="2" key="1">
    <citation type="submission" date="2020-08" db="EMBL/GenBank/DDBJ databases">
        <title>Genome sequencing and assembly of the red palm weevil Rhynchophorus ferrugineus.</title>
        <authorList>
            <person name="Dias G.B."/>
            <person name="Bergman C.M."/>
            <person name="Manee M."/>
        </authorList>
    </citation>
    <scope>NUCLEOTIDE SEQUENCE</scope>
    <source>
        <strain evidence="2">AA-2017</strain>
        <tissue evidence="2">Whole larva</tissue>
    </source>
</reference>
<comment type="caution">
    <text evidence="2">The sequence shown here is derived from an EMBL/GenBank/DDBJ whole genome shotgun (WGS) entry which is preliminary data.</text>
</comment>
<organism evidence="2 3">
    <name type="scientific">Rhynchophorus ferrugineus</name>
    <name type="common">Red palm weevil</name>
    <name type="synonym">Curculio ferrugineus</name>
    <dbReference type="NCBI Taxonomy" id="354439"/>
    <lineage>
        <taxon>Eukaryota</taxon>
        <taxon>Metazoa</taxon>
        <taxon>Ecdysozoa</taxon>
        <taxon>Arthropoda</taxon>
        <taxon>Hexapoda</taxon>
        <taxon>Insecta</taxon>
        <taxon>Pterygota</taxon>
        <taxon>Neoptera</taxon>
        <taxon>Endopterygota</taxon>
        <taxon>Coleoptera</taxon>
        <taxon>Polyphaga</taxon>
        <taxon>Cucujiformia</taxon>
        <taxon>Curculionidae</taxon>
        <taxon>Dryophthorinae</taxon>
        <taxon>Rhynchophorus</taxon>
    </lineage>
</organism>
<protein>
    <submittedName>
        <fullName evidence="2">Uncharacterized protein</fullName>
    </submittedName>
</protein>
<dbReference type="AlphaFoldDB" id="A0A834I7M9"/>
<evidence type="ECO:0000313" key="3">
    <source>
        <dbReference type="Proteomes" id="UP000625711"/>
    </source>
</evidence>
<feature type="chain" id="PRO_5032883269" evidence="1">
    <location>
        <begin position="24"/>
        <end position="138"/>
    </location>
</feature>
<proteinExistence type="predicted"/>
<keyword evidence="3" id="KW-1185">Reference proteome</keyword>
<dbReference type="Proteomes" id="UP000625711">
    <property type="component" value="Unassembled WGS sequence"/>
</dbReference>
<keyword evidence="1" id="KW-0732">Signal</keyword>
<dbReference type="EMBL" id="JAACXV010013355">
    <property type="protein sequence ID" value="KAF7273618.1"/>
    <property type="molecule type" value="Genomic_DNA"/>
</dbReference>
<sequence length="138" mass="16069">MIFLRVILLVLLVYYNLTQFAECGYIIRGDKAYQIHKNKNEEAQKFVPKEVFSYALKENDDHNIEGRAEETTEPTTWDKIKQGVEQGFKVIYDETHCGFHKIKELVKHHEHEDGSDPCDKKRIEGVEKSTTLTLAENL</sequence>
<name>A0A834I7M9_RHYFE</name>
<evidence type="ECO:0000313" key="2">
    <source>
        <dbReference type="EMBL" id="KAF7273618.1"/>
    </source>
</evidence>
<feature type="signal peptide" evidence="1">
    <location>
        <begin position="1"/>
        <end position="23"/>
    </location>
</feature>